<sequence>MLNNIGLPGLVMLLGISTNPFLQFFALAGIAAASTFGG</sequence>
<gene>
    <name evidence="1" type="ORF">SAMN04489859_101859</name>
</gene>
<dbReference type="AlphaFoldDB" id="A0A1H8JRQ6"/>
<evidence type="ECO:0000313" key="2">
    <source>
        <dbReference type="Proteomes" id="UP000199054"/>
    </source>
</evidence>
<protein>
    <submittedName>
        <fullName evidence="1">Uncharacterized protein</fullName>
    </submittedName>
</protein>
<reference evidence="1 2" key="1">
    <citation type="submission" date="2016-10" db="EMBL/GenBank/DDBJ databases">
        <authorList>
            <person name="de Groot N.N."/>
        </authorList>
    </citation>
    <scope>NUCLEOTIDE SEQUENCE [LARGE SCALE GENOMIC DNA]</scope>
    <source>
        <strain evidence="1 2">DSM 8512</strain>
    </source>
</reference>
<evidence type="ECO:0000313" key="1">
    <source>
        <dbReference type="EMBL" id="SEN83195.1"/>
    </source>
</evidence>
<organism evidence="1 2">
    <name type="scientific">Paracoccus alcaliphilus</name>
    <dbReference type="NCBI Taxonomy" id="34002"/>
    <lineage>
        <taxon>Bacteria</taxon>
        <taxon>Pseudomonadati</taxon>
        <taxon>Pseudomonadota</taxon>
        <taxon>Alphaproteobacteria</taxon>
        <taxon>Rhodobacterales</taxon>
        <taxon>Paracoccaceae</taxon>
        <taxon>Paracoccus</taxon>
    </lineage>
</organism>
<accession>A0A1H8JRQ6</accession>
<dbReference type="Proteomes" id="UP000199054">
    <property type="component" value="Unassembled WGS sequence"/>
</dbReference>
<dbReference type="EMBL" id="FODE01000018">
    <property type="protein sequence ID" value="SEN83195.1"/>
    <property type="molecule type" value="Genomic_DNA"/>
</dbReference>
<name>A0A1H8JRQ6_9RHOB</name>
<keyword evidence="2" id="KW-1185">Reference proteome</keyword>
<proteinExistence type="predicted"/>